<feature type="compositionally biased region" description="Basic residues" evidence="1">
    <location>
        <begin position="45"/>
        <end position="54"/>
    </location>
</feature>
<evidence type="ECO:0000313" key="3">
    <source>
        <dbReference type="Proteomes" id="UP000237271"/>
    </source>
</evidence>
<feature type="region of interest" description="Disordered" evidence="1">
    <location>
        <begin position="1"/>
        <end position="73"/>
    </location>
</feature>
<reference evidence="2 3" key="1">
    <citation type="journal article" date="2017" name="Genome Biol. Evol.">
        <title>Phytophthora megakarya and P. palmivora, closely related causal agents of cacao black pod rot, underwent increases in genome sizes and gene numbers by different mechanisms.</title>
        <authorList>
            <person name="Ali S.S."/>
            <person name="Shao J."/>
            <person name="Lary D.J."/>
            <person name="Kronmiller B."/>
            <person name="Shen D."/>
            <person name="Strem M.D."/>
            <person name="Amoako-Attah I."/>
            <person name="Akrofi A.Y."/>
            <person name="Begoude B.A."/>
            <person name="Ten Hoopen G.M."/>
            <person name="Coulibaly K."/>
            <person name="Kebe B.I."/>
            <person name="Melnick R.L."/>
            <person name="Guiltinan M.J."/>
            <person name="Tyler B.M."/>
            <person name="Meinhardt L.W."/>
            <person name="Bailey B.A."/>
        </authorList>
    </citation>
    <scope>NUCLEOTIDE SEQUENCE [LARGE SCALE GENOMIC DNA]</scope>
    <source>
        <strain evidence="3">sbr112.9</strain>
    </source>
</reference>
<protein>
    <submittedName>
        <fullName evidence="2">Uncharacterized protein</fullName>
    </submittedName>
</protein>
<proteinExistence type="predicted"/>
<dbReference type="EMBL" id="NCKW01006525">
    <property type="protein sequence ID" value="POM71339.1"/>
    <property type="molecule type" value="Genomic_DNA"/>
</dbReference>
<organism evidence="2 3">
    <name type="scientific">Phytophthora palmivora</name>
    <dbReference type="NCBI Taxonomy" id="4796"/>
    <lineage>
        <taxon>Eukaryota</taxon>
        <taxon>Sar</taxon>
        <taxon>Stramenopiles</taxon>
        <taxon>Oomycota</taxon>
        <taxon>Peronosporomycetes</taxon>
        <taxon>Peronosporales</taxon>
        <taxon>Peronosporaceae</taxon>
        <taxon>Phytophthora</taxon>
    </lineage>
</organism>
<dbReference type="OrthoDB" id="121604at2759"/>
<sequence length="148" mass="16034">MDLEVKPHPPPHAPAGAPAERLLVQPDRPSSTAKPPASCATSKKKEPKSKRKKLKAPDSDVEGRGDTQNREGADIVLIENPVMKFMCPKMSNTPQGPVTALIETSNKLEAVKDLMRTMKEAGIEPKHFDGNVLFDVKVAAIQDAMATQ</sequence>
<evidence type="ECO:0000256" key="1">
    <source>
        <dbReference type="SAM" id="MobiDB-lite"/>
    </source>
</evidence>
<name>A0A2P4Y0T1_9STRA</name>
<dbReference type="Proteomes" id="UP000237271">
    <property type="component" value="Unassembled WGS sequence"/>
</dbReference>
<dbReference type="AlphaFoldDB" id="A0A2P4Y0T1"/>
<feature type="compositionally biased region" description="Basic and acidic residues" evidence="1">
    <location>
        <begin position="55"/>
        <end position="73"/>
    </location>
</feature>
<evidence type="ECO:0000313" key="2">
    <source>
        <dbReference type="EMBL" id="POM71339.1"/>
    </source>
</evidence>
<comment type="caution">
    <text evidence="2">The sequence shown here is derived from an EMBL/GenBank/DDBJ whole genome shotgun (WGS) entry which is preliminary data.</text>
</comment>
<accession>A0A2P4Y0T1</accession>
<gene>
    <name evidence="2" type="ORF">PHPALM_12103</name>
</gene>
<keyword evidence="3" id="KW-1185">Reference proteome</keyword>